<feature type="modified residue" description="Pyruvic acid (Ser); by autocatalysis" evidence="8">
    <location>
        <position position="69"/>
    </location>
</feature>
<keyword evidence="4 5" id="KW-0620">Polyamine biosynthesis</keyword>
<keyword evidence="9" id="KW-0068">Autocatalytic cleavage</keyword>
<dbReference type="GO" id="GO:0006597">
    <property type="term" value="P:spermine biosynthetic process"/>
    <property type="evidence" value="ECO:0007669"/>
    <property type="project" value="InterPro"/>
</dbReference>
<dbReference type="PIRSF" id="PIRSF001355">
    <property type="entry name" value="S-AdenosylMet_decarboxylase"/>
    <property type="match status" value="1"/>
</dbReference>
<feature type="binding site" evidence="7">
    <location>
        <position position="8"/>
    </location>
    <ligand>
        <name>substrate</name>
    </ligand>
</feature>
<dbReference type="GO" id="GO:0005829">
    <property type="term" value="C:cytosol"/>
    <property type="evidence" value="ECO:0007669"/>
    <property type="project" value="TreeGrafter"/>
</dbReference>
<protein>
    <recommendedName>
        <fullName evidence="5">S-adenosylmethionine decarboxylase proenzyme</fullName>
        <ecNumber evidence="5">4.1.1.50</ecNumber>
    </recommendedName>
</protein>
<dbReference type="Gene3D" id="3.60.90.10">
    <property type="entry name" value="S-adenosylmethionine decarboxylase"/>
    <property type="match status" value="1"/>
</dbReference>
<dbReference type="PaxDb" id="284590-Q6CT94"/>
<evidence type="ECO:0000256" key="10">
    <source>
        <dbReference type="PIRSR" id="PIRSR001355-5"/>
    </source>
</evidence>
<feature type="binding site" evidence="7">
    <location>
        <position position="68"/>
    </location>
    <ligand>
        <name>substrate</name>
    </ligand>
</feature>
<feature type="site" description="Cleavage (non-hydrolytic); by autolysis" evidence="9">
    <location>
        <begin position="68"/>
        <end position="69"/>
    </location>
</feature>
<keyword evidence="5" id="KW-0704">Schiff base</keyword>
<feature type="chain" id="PRO_5042322595" description="S-adenosylmethionine decarboxylase alpha chain" evidence="10">
    <location>
        <begin position="69"/>
        <end position="367"/>
    </location>
</feature>
<comment type="pathway">
    <text evidence="1 5">Amine and polyamine biosynthesis; S-adenosylmethioninamine biosynthesis; S-adenosylmethioninamine from S-adenosyl-L-methionine: step 1/1.</text>
</comment>
<evidence type="ECO:0000256" key="3">
    <source>
        <dbReference type="ARBA" id="ARBA00023066"/>
    </source>
</evidence>
<dbReference type="EMBL" id="CR382123">
    <property type="protein sequence ID" value="CAH01696.1"/>
    <property type="molecule type" value="Genomic_DNA"/>
</dbReference>
<dbReference type="EC" id="4.1.1.50" evidence="5"/>
<dbReference type="InterPro" id="IPR048283">
    <property type="entry name" value="AdoMetDC-like"/>
</dbReference>
<dbReference type="GO" id="GO:0008295">
    <property type="term" value="P:spermidine biosynthetic process"/>
    <property type="evidence" value="ECO:0007669"/>
    <property type="project" value="UniProtKB-KW"/>
</dbReference>
<evidence type="ECO:0000256" key="1">
    <source>
        <dbReference type="ARBA" id="ARBA00004911"/>
    </source>
</evidence>
<dbReference type="SUPFAM" id="SSF56276">
    <property type="entry name" value="S-adenosylmethionine decarboxylase"/>
    <property type="match status" value="1"/>
</dbReference>
<keyword evidence="5" id="KW-0949">S-adenosyl-L-methionine</keyword>
<dbReference type="NCBIfam" id="TIGR00535">
    <property type="entry name" value="SAM_DCase"/>
    <property type="match status" value="1"/>
</dbReference>
<dbReference type="HOGENOM" id="CLU_023050_0_0_1"/>
<gene>
    <name evidence="11" type="ORF">KLLA0_C14410g</name>
</gene>
<feature type="active site" description="Schiff-base intermediate with substrate; via pyruvic acid" evidence="6">
    <location>
        <position position="69"/>
    </location>
</feature>
<reference evidence="11 12" key="1">
    <citation type="journal article" date="2004" name="Nature">
        <title>Genome evolution in yeasts.</title>
        <authorList>
            <consortium name="Genolevures"/>
            <person name="Dujon B."/>
            <person name="Sherman D."/>
            <person name="Fischer G."/>
            <person name="Durrens P."/>
            <person name="Casaregola S."/>
            <person name="Lafontaine I."/>
            <person name="de Montigny J."/>
            <person name="Marck C."/>
            <person name="Neuveglise C."/>
            <person name="Talla E."/>
            <person name="Goffard N."/>
            <person name="Frangeul L."/>
            <person name="Aigle M."/>
            <person name="Anthouard V."/>
            <person name="Babour A."/>
            <person name="Barbe V."/>
            <person name="Barnay S."/>
            <person name="Blanchin S."/>
            <person name="Beckerich J.M."/>
            <person name="Beyne E."/>
            <person name="Bleykasten C."/>
            <person name="Boisrame A."/>
            <person name="Boyer J."/>
            <person name="Cattolico L."/>
            <person name="Confanioleri F."/>
            <person name="de Daruvar A."/>
            <person name="Despons L."/>
            <person name="Fabre E."/>
            <person name="Fairhead C."/>
            <person name="Ferry-Dumazet H."/>
            <person name="Groppi A."/>
            <person name="Hantraye F."/>
            <person name="Hennequin C."/>
            <person name="Jauniaux N."/>
            <person name="Joyet P."/>
            <person name="Kachouri R."/>
            <person name="Kerrest A."/>
            <person name="Koszul R."/>
            <person name="Lemaire M."/>
            <person name="Lesur I."/>
            <person name="Ma L."/>
            <person name="Muller H."/>
            <person name="Nicaud J.M."/>
            <person name="Nikolski M."/>
            <person name="Oztas S."/>
            <person name="Ozier-Kalogeropoulos O."/>
            <person name="Pellenz S."/>
            <person name="Potier S."/>
            <person name="Richard G.F."/>
            <person name="Straub M.L."/>
            <person name="Suleau A."/>
            <person name="Swennene D."/>
            <person name="Tekaia F."/>
            <person name="Wesolowski-Louvel M."/>
            <person name="Westhof E."/>
            <person name="Wirth B."/>
            <person name="Zeniou-Meyer M."/>
            <person name="Zivanovic I."/>
            <person name="Bolotin-Fukuhara M."/>
            <person name="Thierry A."/>
            <person name="Bouchier C."/>
            <person name="Caudron B."/>
            <person name="Scarpelli C."/>
            <person name="Gaillardin C."/>
            <person name="Weissenbach J."/>
            <person name="Wincker P."/>
            <person name="Souciet J.L."/>
        </authorList>
    </citation>
    <scope>NUCLEOTIDE SEQUENCE [LARGE SCALE GENOMIC DNA]</scope>
    <source>
        <strain evidence="12">ATCC 8585 / CBS 2359 / DSM 70799 / NBRC 1267 / NRRL Y-1140 / WM37</strain>
    </source>
</reference>
<organism evidence="11 12">
    <name type="scientific">Kluyveromyces lactis (strain ATCC 8585 / CBS 2359 / DSM 70799 / NBRC 1267 / NRRL Y-1140 / WM37)</name>
    <name type="common">Yeast</name>
    <name type="synonym">Candida sphaerica</name>
    <dbReference type="NCBI Taxonomy" id="284590"/>
    <lineage>
        <taxon>Eukaryota</taxon>
        <taxon>Fungi</taxon>
        <taxon>Dikarya</taxon>
        <taxon>Ascomycota</taxon>
        <taxon>Saccharomycotina</taxon>
        <taxon>Saccharomycetes</taxon>
        <taxon>Saccharomycetales</taxon>
        <taxon>Saccharomycetaceae</taxon>
        <taxon>Kluyveromyces</taxon>
    </lineage>
</organism>
<evidence type="ECO:0000256" key="6">
    <source>
        <dbReference type="PIRSR" id="PIRSR001355-1"/>
    </source>
</evidence>
<comment type="cofactor">
    <cofactor evidence="5">
        <name>pyruvate</name>
        <dbReference type="ChEBI" id="CHEBI:15361"/>
    </cofactor>
    <text evidence="5">Binds 1 pyruvoyl group covalently per subunit.</text>
</comment>
<evidence type="ECO:0000313" key="12">
    <source>
        <dbReference type="Proteomes" id="UP000000598"/>
    </source>
</evidence>
<evidence type="ECO:0000256" key="5">
    <source>
        <dbReference type="PIRNR" id="PIRNR001355"/>
    </source>
</evidence>
<dbReference type="InterPro" id="IPR001985">
    <property type="entry name" value="S-AdoMet_decarboxylase_euk"/>
</dbReference>
<keyword evidence="5" id="KW-0210">Decarboxylase</keyword>
<feature type="chain" id="PRO_5042322596" description="S-adenosylmethionine decarboxylase beta chain" evidence="10">
    <location>
        <begin position="1"/>
        <end position="68"/>
    </location>
</feature>
<dbReference type="PANTHER" id="PTHR11570:SF0">
    <property type="entry name" value="S-ADENOSYLMETHIONINE DECARBOXYLASE PROENZYME"/>
    <property type="match status" value="1"/>
</dbReference>
<dbReference type="KEGG" id="kla:KLLA0_C14410g"/>
<comment type="catalytic activity">
    <reaction evidence="5">
        <text>S-adenosyl-L-methionine + H(+) = S-adenosyl 3-(methylsulfanyl)propylamine + CO2</text>
        <dbReference type="Rhea" id="RHEA:15981"/>
        <dbReference type="ChEBI" id="CHEBI:15378"/>
        <dbReference type="ChEBI" id="CHEBI:16526"/>
        <dbReference type="ChEBI" id="CHEBI:57443"/>
        <dbReference type="ChEBI" id="CHEBI:59789"/>
        <dbReference type="EC" id="4.1.1.50"/>
    </reaction>
</comment>
<keyword evidence="12" id="KW-1185">Reference proteome</keyword>
<feature type="active site" description="Proton donor; for catalytic activity" evidence="6">
    <location>
        <position position="83"/>
    </location>
</feature>
<feature type="active site" description="Proton acceptor; for processing activity" evidence="6">
    <location>
        <position position="261"/>
    </location>
</feature>
<sequence length="367" mass="43164">MVEETNAFEGPEKLLEIWFYPKKTEVPHAERSLRSIDHSKWKELLELVKCEILSTFSTDDMDCFLLSESSMFVFDHKLMLKTCGTTTTLLCLPKLFELINMELEWNFQFRDDLTGEIKNHPYKVFYSRRAFMFPENQRSIHRSWNDEVNYLNQFFITGKSYVVGRIDQNDHWNLYVTKTNDALCSGPDNAQEDDFTLEILMTDLSRSHAQRFVTDEPDHMDGHIIGTKMTNKTAINKIYDFDANKISFKQDSYGFQPCGYSCNMVLNQSYYYTIHVTPEQDWSYASFESNVLLNKIDTTSTQLDVINNVLNIFQPLDFCLTMFIKTESAECVDAKFPYNKVANYEKQDRIVHDLDDYQLIYIRYSKI</sequence>
<dbReference type="GO" id="GO:0004014">
    <property type="term" value="F:adenosylmethionine decarboxylase activity"/>
    <property type="evidence" value="ECO:0007669"/>
    <property type="project" value="UniProtKB-EC"/>
</dbReference>
<feature type="active site" description="Proton acceptor; for processing activity" evidence="6">
    <location>
        <position position="275"/>
    </location>
</feature>
<dbReference type="PANTHER" id="PTHR11570">
    <property type="entry name" value="S-ADENOSYLMETHIONINE DECARBOXYLASE"/>
    <property type="match status" value="1"/>
</dbReference>
<evidence type="ECO:0000313" key="11">
    <source>
        <dbReference type="EMBL" id="CAH01696.1"/>
    </source>
</evidence>
<feature type="binding site" evidence="7">
    <location>
        <position position="279"/>
    </location>
    <ligand>
        <name>substrate</name>
    </ligand>
</feature>
<evidence type="ECO:0000256" key="4">
    <source>
        <dbReference type="ARBA" id="ARBA00023115"/>
    </source>
</evidence>
<name>Q6CT94_KLULA</name>
<dbReference type="InterPro" id="IPR016067">
    <property type="entry name" value="S-AdoMet_deCO2ase_core"/>
</dbReference>
<accession>Q6CT94</accession>
<evidence type="ECO:0000256" key="9">
    <source>
        <dbReference type="PIRSR" id="PIRSR001355-4"/>
    </source>
</evidence>
<keyword evidence="5" id="KW-0670">Pyruvate</keyword>
<dbReference type="eggNOG" id="KOG0788">
    <property type="taxonomic scope" value="Eukaryota"/>
</dbReference>
<dbReference type="UniPathway" id="UPA00331">
    <property type="reaction ID" value="UER00451"/>
</dbReference>
<dbReference type="InParanoid" id="Q6CT94"/>
<dbReference type="OMA" id="WFEESSN"/>
<proteinExistence type="inferred from homology"/>
<keyword evidence="5" id="KW-0865">Zymogen</keyword>
<dbReference type="AlphaFoldDB" id="Q6CT94"/>
<evidence type="ECO:0000256" key="2">
    <source>
        <dbReference type="ARBA" id="ARBA00008466"/>
    </source>
</evidence>
<dbReference type="Proteomes" id="UP000000598">
    <property type="component" value="Chromosome C"/>
</dbReference>
<dbReference type="Pfam" id="PF01536">
    <property type="entry name" value="SAM_decarbox"/>
    <property type="match status" value="1"/>
</dbReference>
<keyword evidence="3 5" id="KW-0745">Spermidine biosynthesis</keyword>
<feature type="binding site" evidence="7">
    <location>
        <position position="255"/>
    </location>
    <ligand>
        <name>substrate</name>
    </ligand>
</feature>
<evidence type="ECO:0000256" key="7">
    <source>
        <dbReference type="PIRSR" id="PIRSR001355-2"/>
    </source>
</evidence>
<dbReference type="FunCoup" id="Q6CT94">
    <property type="interactions" value="620"/>
</dbReference>
<comment type="similarity">
    <text evidence="2 5">Belongs to the eukaryotic AdoMetDC family.</text>
</comment>
<dbReference type="STRING" id="284590.Q6CT94"/>
<keyword evidence="5" id="KW-0456">Lyase</keyword>
<evidence type="ECO:0000256" key="8">
    <source>
        <dbReference type="PIRSR" id="PIRSR001355-3"/>
    </source>
</evidence>